<name>A0ABP4UAQ0_9MICO</name>
<evidence type="ECO:0000313" key="4">
    <source>
        <dbReference type="Proteomes" id="UP001501690"/>
    </source>
</evidence>
<keyword evidence="1" id="KW-0560">Oxidoreductase</keyword>
<dbReference type="InterPro" id="IPR036661">
    <property type="entry name" value="Luciferase-like_sf"/>
</dbReference>
<reference evidence="4" key="1">
    <citation type="journal article" date="2019" name="Int. J. Syst. Evol. Microbiol.">
        <title>The Global Catalogue of Microorganisms (GCM) 10K type strain sequencing project: providing services to taxonomists for standard genome sequencing and annotation.</title>
        <authorList>
            <consortium name="The Broad Institute Genomics Platform"/>
            <consortium name="The Broad Institute Genome Sequencing Center for Infectious Disease"/>
            <person name="Wu L."/>
            <person name="Ma J."/>
        </authorList>
    </citation>
    <scope>NUCLEOTIDE SEQUENCE [LARGE SCALE GENOMIC DNA]</scope>
    <source>
        <strain evidence="4">JCM 15577</strain>
    </source>
</reference>
<dbReference type="InterPro" id="IPR011251">
    <property type="entry name" value="Luciferase-like_dom"/>
</dbReference>
<keyword evidence="4" id="KW-1185">Reference proteome</keyword>
<evidence type="ECO:0000259" key="2">
    <source>
        <dbReference type="Pfam" id="PF00296"/>
    </source>
</evidence>
<evidence type="ECO:0000256" key="1">
    <source>
        <dbReference type="ARBA" id="ARBA00023002"/>
    </source>
</evidence>
<dbReference type="PANTHER" id="PTHR43244">
    <property type="match status" value="1"/>
</dbReference>
<dbReference type="SUPFAM" id="SSF51679">
    <property type="entry name" value="Bacterial luciferase-like"/>
    <property type="match status" value="1"/>
</dbReference>
<comment type="caution">
    <text evidence="3">The sequence shown here is derived from an EMBL/GenBank/DDBJ whole genome shotgun (WGS) entry which is preliminary data.</text>
</comment>
<dbReference type="CDD" id="cd01097">
    <property type="entry name" value="Tetrahydromethanopterin_reductase"/>
    <property type="match status" value="1"/>
</dbReference>
<dbReference type="InterPro" id="IPR050564">
    <property type="entry name" value="F420-G6PD/mer"/>
</dbReference>
<dbReference type="Pfam" id="PF00296">
    <property type="entry name" value="Bac_luciferase"/>
    <property type="match status" value="1"/>
</dbReference>
<dbReference type="PANTHER" id="PTHR43244:SF1">
    <property type="entry name" value="5,10-METHYLENETETRAHYDROMETHANOPTERIN REDUCTASE"/>
    <property type="match status" value="1"/>
</dbReference>
<organism evidence="3 4">
    <name type="scientific">Microbacterium sediminicola</name>
    <dbReference type="NCBI Taxonomy" id="415210"/>
    <lineage>
        <taxon>Bacteria</taxon>
        <taxon>Bacillati</taxon>
        <taxon>Actinomycetota</taxon>
        <taxon>Actinomycetes</taxon>
        <taxon>Micrococcales</taxon>
        <taxon>Microbacteriaceae</taxon>
        <taxon>Microbacterium</taxon>
    </lineage>
</organism>
<dbReference type="EMBL" id="BAAAPL010000002">
    <property type="protein sequence ID" value="GAA1701326.1"/>
    <property type="molecule type" value="Genomic_DNA"/>
</dbReference>
<protein>
    <submittedName>
        <fullName evidence="3">5,10-methylenetetrahydromethanopterin reductase</fullName>
    </submittedName>
</protein>
<proteinExistence type="predicted"/>
<gene>
    <name evidence="3" type="primary">mer</name>
    <name evidence="3" type="ORF">GCM10009808_19030</name>
</gene>
<dbReference type="Gene3D" id="3.20.20.30">
    <property type="entry name" value="Luciferase-like domain"/>
    <property type="match status" value="1"/>
</dbReference>
<evidence type="ECO:0000313" key="3">
    <source>
        <dbReference type="EMBL" id="GAA1701326.1"/>
    </source>
</evidence>
<accession>A0ABP4UAQ0</accession>
<dbReference type="RefSeq" id="WP_344071949.1">
    <property type="nucleotide sequence ID" value="NZ_BAAAPL010000002.1"/>
</dbReference>
<feature type="domain" description="Luciferase-like" evidence="2">
    <location>
        <begin position="9"/>
        <end position="304"/>
    </location>
</feature>
<dbReference type="Proteomes" id="UP001501690">
    <property type="component" value="Unassembled WGS sequence"/>
</dbReference>
<sequence>MTREATFSARIGAPVGVSDMADRAVFAEELGFDQVWTGNDVFGTPGLVQLAAIAMRTSRIRFGSGVMDPVTIHPAQIAQYASGLQDLSDGRFLLGLGAGSEVFFSWAGITPDKPVVRTREAVVAIKELVAGRCPAGVPGAGGGWTAKAVLKDPRPTPVYVGALGPKMIEMTGRYADGALPLCLPPTHVFNVMRQLDVGAARAGRSVDELDVAACVWVSIDDDRDKARRLMAHHIAEYSGSLSTDALLANDLDPEEFARTQALMNDGQVEDAIDSVTDDMMRLGIVGGVSDVIDQCGALITAGARHISFGPPMGPNGFEALKILGEDVLPELRRLL</sequence>